<dbReference type="GO" id="GO:0000049">
    <property type="term" value="F:tRNA binding"/>
    <property type="evidence" value="ECO:0007669"/>
    <property type="project" value="UniProtKB-UniRule"/>
</dbReference>
<dbReference type="Gene3D" id="3.30.56.70">
    <property type="entry name" value="N2,N2-dimethylguanosine tRNA methyltransferase, C-terminal domain"/>
    <property type="match status" value="1"/>
</dbReference>
<dbReference type="InterPro" id="IPR042296">
    <property type="entry name" value="tRNA_met_Trm1_C"/>
</dbReference>
<dbReference type="GO" id="GO:0005634">
    <property type="term" value="C:nucleus"/>
    <property type="evidence" value="ECO:0007669"/>
    <property type="project" value="TreeGrafter"/>
</dbReference>
<sequence length="663" mass="72326">MDSAEKPEAGNAMDLDPTATGVQTEGSDTAKESTVTYDGKEYSIVKEGLASILVPPSKGKEGPQQVFYNPIQQFNRDLSVLAIKAFQQVRAEEKASAGKEKTGKKRKREGPGNGEKEAKAIKATDDSSPQAVEKTDAPEDATPEDTSVPEAPSVSKSEQKQDAPKKPNFSILDALSASGLRALRYAHELPLPATITANDLTASAVESIKLNVKHNGLQDKISVSHDDALAHMYRRLAEDLSKRDRHGNPSQSLKYDVIDLDPYGTAAPFFDAAVQSVKEGGMLSVTCTDSAVWAGHCYCEKSYALYGGIPVKGFYSHEAGLRLVLHAIASAASRHGLTIEPLLSVSADFYLRVFVRVRKSQAALKFLAAKTMVVYNCDQGCGAWETQYLMRAKPVKGKKGGAHYKHIMAQAPACDVFCDHCGTKMHLAGPMYGGYIHSPPFVQRILDGLSDLDREVYGTIPRIQGVLQTALEEVIAIKDEDTLPVPEKDKEAARVDPAPFYFSTSLLARSFRASAPGEDLFRGALKHLGWAVTRSHCKPGSLKTDAPFADVVFAMREWVKQRAPVTEANIKKGSPVWRMLGLGSSGDKGGDGGSGADEKAESPKAEDDRYVDEAAAKREELRRTLVYDENLEKLGKEKKDRRLVRYQLNPRENWGPMSRARGN</sequence>
<evidence type="ECO:0000256" key="10">
    <source>
        <dbReference type="SAM" id="MobiDB-lite"/>
    </source>
</evidence>
<feature type="region of interest" description="Disordered" evidence="10">
    <location>
        <begin position="581"/>
        <end position="613"/>
    </location>
</feature>
<keyword evidence="3 9" id="KW-0808">Transferase</keyword>
<feature type="compositionally biased region" description="Basic and acidic residues" evidence="10">
    <location>
        <begin position="114"/>
        <end position="125"/>
    </location>
</feature>
<evidence type="ECO:0000256" key="6">
    <source>
        <dbReference type="ARBA" id="ARBA00022884"/>
    </source>
</evidence>
<dbReference type="InterPro" id="IPR002905">
    <property type="entry name" value="Trm1"/>
</dbReference>
<dbReference type="PANTHER" id="PTHR10631:SF3">
    <property type="entry name" value="TRNA (GUANINE(26)-N(2))-DIMETHYLTRANSFERASE"/>
    <property type="match status" value="1"/>
</dbReference>
<reference evidence="11" key="1">
    <citation type="submission" date="2018-03" db="EMBL/GenBank/DDBJ databases">
        <authorList>
            <person name="Guldener U."/>
        </authorList>
    </citation>
    <scope>NUCLEOTIDE SEQUENCE</scope>
</reference>
<keyword evidence="1 9" id="KW-0820">tRNA-binding</keyword>
<evidence type="ECO:0000256" key="3">
    <source>
        <dbReference type="ARBA" id="ARBA00022679"/>
    </source>
</evidence>
<dbReference type="GO" id="GO:0002940">
    <property type="term" value="P:tRNA N2-guanine methylation"/>
    <property type="evidence" value="ECO:0007669"/>
    <property type="project" value="TreeGrafter"/>
</dbReference>
<feature type="region of interest" description="Disordered" evidence="10">
    <location>
        <begin position="639"/>
        <end position="663"/>
    </location>
</feature>
<evidence type="ECO:0000256" key="2">
    <source>
        <dbReference type="ARBA" id="ARBA00022603"/>
    </source>
</evidence>
<protein>
    <recommendedName>
        <fullName evidence="7 9">tRNA (guanine(26)-N(2))-dimethyltransferase</fullName>
        <ecNumber evidence="7 9">2.1.1.216</ecNumber>
    </recommendedName>
</protein>
<name>A0AAE8MSF2_9PEZI</name>
<comment type="catalytic activity">
    <reaction evidence="8 9">
        <text>guanosine(26) in tRNA + 2 S-adenosyl-L-methionine = N(2)-dimethylguanosine(26) in tRNA + 2 S-adenosyl-L-homocysteine + 2 H(+)</text>
        <dbReference type="Rhea" id="RHEA:43140"/>
        <dbReference type="Rhea" id="RHEA-COMP:10359"/>
        <dbReference type="Rhea" id="RHEA-COMP:10360"/>
        <dbReference type="ChEBI" id="CHEBI:15378"/>
        <dbReference type="ChEBI" id="CHEBI:57856"/>
        <dbReference type="ChEBI" id="CHEBI:59789"/>
        <dbReference type="ChEBI" id="CHEBI:74269"/>
        <dbReference type="ChEBI" id="CHEBI:74513"/>
        <dbReference type="EC" id="2.1.1.216"/>
    </reaction>
</comment>
<dbReference type="NCBIfam" id="TIGR00308">
    <property type="entry name" value="TRM1"/>
    <property type="match status" value="1"/>
</dbReference>
<dbReference type="GO" id="GO:0160104">
    <property type="term" value="F:tRNA (guanine(26)-N2)-dimethyltransferase activity"/>
    <property type="evidence" value="ECO:0007669"/>
    <property type="project" value="UniProtKB-UniRule"/>
</dbReference>
<feature type="compositionally biased region" description="Basic and acidic residues" evidence="10">
    <location>
        <begin position="596"/>
        <end position="613"/>
    </location>
</feature>
<keyword evidence="2 9" id="KW-0489">Methyltransferase</keyword>
<dbReference type="EMBL" id="ONZQ02000003">
    <property type="protein sequence ID" value="SPN99587.1"/>
    <property type="molecule type" value="Genomic_DNA"/>
</dbReference>
<feature type="compositionally biased region" description="Polar residues" evidence="10">
    <location>
        <begin position="20"/>
        <end position="36"/>
    </location>
</feature>
<evidence type="ECO:0000313" key="11">
    <source>
        <dbReference type="EMBL" id="SPN99587.1"/>
    </source>
</evidence>
<feature type="region of interest" description="Disordered" evidence="10">
    <location>
        <begin position="89"/>
        <end position="168"/>
    </location>
</feature>
<keyword evidence="4 9" id="KW-0949">S-adenosyl-L-methionine</keyword>
<evidence type="ECO:0000256" key="1">
    <source>
        <dbReference type="ARBA" id="ARBA00022555"/>
    </source>
</evidence>
<keyword evidence="6 9" id="KW-0694">RNA-binding</keyword>
<feature type="region of interest" description="Disordered" evidence="10">
    <location>
        <begin position="1"/>
        <end position="37"/>
    </location>
</feature>
<evidence type="ECO:0000256" key="8">
    <source>
        <dbReference type="ARBA" id="ARBA00051897"/>
    </source>
</evidence>
<evidence type="ECO:0000313" key="12">
    <source>
        <dbReference type="Proteomes" id="UP001187682"/>
    </source>
</evidence>
<gene>
    <name evidence="11" type="ORF">DNG_02439</name>
</gene>
<dbReference type="Gene3D" id="3.40.50.150">
    <property type="entry name" value="Vaccinia Virus protein VP39"/>
    <property type="match status" value="1"/>
</dbReference>
<dbReference type="Pfam" id="PF02005">
    <property type="entry name" value="TRM"/>
    <property type="match status" value="2"/>
</dbReference>
<comment type="similarity">
    <text evidence="9">Belongs to the class I-like SAM-binding methyltransferase superfamily. Trm1 family.</text>
</comment>
<evidence type="ECO:0000256" key="5">
    <source>
        <dbReference type="ARBA" id="ARBA00022694"/>
    </source>
</evidence>
<feature type="compositionally biased region" description="Basic and acidic residues" evidence="10">
    <location>
        <begin position="90"/>
        <end position="101"/>
    </location>
</feature>
<dbReference type="Proteomes" id="UP001187682">
    <property type="component" value="Unassembled WGS sequence"/>
</dbReference>
<organism evidence="11 12">
    <name type="scientific">Cephalotrichum gorgonifer</name>
    <dbReference type="NCBI Taxonomy" id="2041049"/>
    <lineage>
        <taxon>Eukaryota</taxon>
        <taxon>Fungi</taxon>
        <taxon>Dikarya</taxon>
        <taxon>Ascomycota</taxon>
        <taxon>Pezizomycotina</taxon>
        <taxon>Sordariomycetes</taxon>
        <taxon>Hypocreomycetidae</taxon>
        <taxon>Microascales</taxon>
        <taxon>Microascaceae</taxon>
        <taxon>Cephalotrichum</taxon>
    </lineage>
</organism>
<proteinExistence type="inferred from homology"/>
<comment type="caution">
    <text evidence="11">The sequence shown here is derived from an EMBL/GenBank/DDBJ whole genome shotgun (WGS) entry which is preliminary data.</text>
</comment>
<accession>A0AAE8MSF2</accession>
<dbReference type="PROSITE" id="PS51626">
    <property type="entry name" value="SAM_MT_TRM1"/>
    <property type="match status" value="1"/>
</dbReference>
<keyword evidence="12" id="KW-1185">Reference proteome</keyword>
<dbReference type="EC" id="2.1.1.216" evidence="7 9"/>
<dbReference type="PANTHER" id="PTHR10631">
    <property type="entry name" value="N 2 ,N 2 -DIMETHYLGUANOSINE TRNA METHYLTRANSFERASE"/>
    <property type="match status" value="1"/>
</dbReference>
<evidence type="ECO:0000256" key="4">
    <source>
        <dbReference type="ARBA" id="ARBA00022691"/>
    </source>
</evidence>
<dbReference type="InterPro" id="IPR029063">
    <property type="entry name" value="SAM-dependent_MTases_sf"/>
</dbReference>
<evidence type="ECO:0000256" key="7">
    <source>
        <dbReference type="ARBA" id="ARBA00039099"/>
    </source>
</evidence>
<keyword evidence="5 9" id="KW-0819">tRNA processing</keyword>
<dbReference type="SUPFAM" id="SSF53335">
    <property type="entry name" value="S-adenosyl-L-methionine-dependent methyltransferases"/>
    <property type="match status" value="1"/>
</dbReference>
<feature type="compositionally biased region" description="Gly residues" evidence="10">
    <location>
        <begin position="583"/>
        <end position="595"/>
    </location>
</feature>
<dbReference type="AlphaFoldDB" id="A0AAE8MSF2"/>
<evidence type="ECO:0000256" key="9">
    <source>
        <dbReference type="PROSITE-ProRule" id="PRU00958"/>
    </source>
</evidence>